<dbReference type="InterPro" id="IPR053134">
    <property type="entry name" value="RNA-dir_DNA_polymerase"/>
</dbReference>
<evidence type="ECO:0000256" key="3">
    <source>
        <dbReference type="SAM" id="MobiDB-lite"/>
    </source>
</evidence>
<evidence type="ECO:0000259" key="4">
    <source>
        <dbReference type="PROSITE" id="PS50878"/>
    </source>
</evidence>
<gene>
    <name evidence="5" type="ORF">RIMI_LOCUS11371784</name>
</gene>
<accession>A0ABN9LNN6</accession>
<dbReference type="PANTHER" id="PTHR24559:SF444">
    <property type="entry name" value="REVERSE TRANSCRIPTASE DOMAIN-CONTAINING PROTEIN"/>
    <property type="match status" value="1"/>
</dbReference>
<name>A0ABN9LNN6_9NEOB</name>
<reference evidence="5" key="1">
    <citation type="submission" date="2023-07" db="EMBL/GenBank/DDBJ databases">
        <authorList>
            <person name="Stuckert A."/>
        </authorList>
    </citation>
    <scope>NUCLEOTIDE SEQUENCE</scope>
</reference>
<proteinExistence type="inferred from homology"/>
<comment type="similarity">
    <text evidence="1">Belongs to the beta type-B retroviral polymerase family. HERV class-II K(HML-2) pol subfamily.</text>
</comment>
<dbReference type="Proteomes" id="UP001176940">
    <property type="component" value="Unassembled WGS sequence"/>
</dbReference>
<comment type="caution">
    <text evidence="5">The sequence shown here is derived from an EMBL/GenBank/DDBJ whole genome shotgun (WGS) entry which is preliminary data.</text>
</comment>
<evidence type="ECO:0000313" key="6">
    <source>
        <dbReference type="Proteomes" id="UP001176940"/>
    </source>
</evidence>
<dbReference type="InterPro" id="IPR000477">
    <property type="entry name" value="RT_dom"/>
</dbReference>
<protein>
    <recommendedName>
        <fullName evidence="2">ribonuclease H</fullName>
        <ecNumber evidence="2">3.1.26.4</ecNumber>
    </recommendedName>
</protein>
<dbReference type="Pfam" id="PF01759">
    <property type="entry name" value="NTR"/>
    <property type="match status" value="1"/>
</dbReference>
<dbReference type="SUPFAM" id="SSF56672">
    <property type="entry name" value="DNA/RNA polymerases"/>
    <property type="match status" value="1"/>
</dbReference>
<dbReference type="Gene3D" id="2.40.50.120">
    <property type="match status" value="1"/>
</dbReference>
<dbReference type="EC" id="3.1.26.4" evidence="2"/>
<organism evidence="5 6">
    <name type="scientific">Ranitomeya imitator</name>
    <name type="common">mimic poison frog</name>
    <dbReference type="NCBI Taxonomy" id="111125"/>
    <lineage>
        <taxon>Eukaryota</taxon>
        <taxon>Metazoa</taxon>
        <taxon>Chordata</taxon>
        <taxon>Craniata</taxon>
        <taxon>Vertebrata</taxon>
        <taxon>Euteleostomi</taxon>
        <taxon>Amphibia</taxon>
        <taxon>Batrachia</taxon>
        <taxon>Anura</taxon>
        <taxon>Neobatrachia</taxon>
        <taxon>Hyloidea</taxon>
        <taxon>Dendrobatidae</taxon>
        <taxon>Dendrobatinae</taxon>
        <taxon>Ranitomeya</taxon>
    </lineage>
</organism>
<dbReference type="PANTHER" id="PTHR24559">
    <property type="entry name" value="TRANSPOSON TY3-I GAG-POL POLYPROTEIN"/>
    <property type="match status" value="1"/>
</dbReference>
<keyword evidence="6" id="KW-1185">Reference proteome</keyword>
<dbReference type="InterPro" id="IPR043128">
    <property type="entry name" value="Rev_trsase/Diguanyl_cyclase"/>
</dbReference>
<sequence length="195" mass="21287">MPFGLANAPSVFQSFMHDIFREYLDKFLIVYLDDILIFSDDWESHVKQISHVSYGGRVKHTQGRTGSPGNEGPPASGMSLIVGHPAAIGPNTATVLTGSMKTLVKGEEEGTLLAGINIIQTYKEGDLNIQEAGKIMSVQIIKECPKCPILKKGASYLFMGKVDDFGRGRIVGDSFVISYRAQQHQILTSIAKKPC</sequence>
<dbReference type="SUPFAM" id="SSF50242">
    <property type="entry name" value="TIMP-like"/>
    <property type="match status" value="1"/>
</dbReference>
<dbReference type="Pfam" id="PF00078">
    <property type="entry name" value="RVT_1"/>
    <property type="match status" value="1"/>
</dbReference>
<dbReference type="Gene3D" id="3.30.70.270">
    <property type="match status" value="1"/>
</dbReference>
<evidence type="ECO:0000313" key="5">
    <source>
        <dbReference type="EMBL" id="CAJ0946624.1"/>
    </source>
</evidence>
<feature type="region of interest" description="Disordered" evidence="3">
    <location>
        <begin position="57"/>
        <end position="76"/>
    </location>
</feature>
<dbReference type="InterPro" id="IPR018933">
    <property type="entry name" value="Netrin_module_non-TIMP"/>
</dbReference>
<evidence type="ECO:0000256" key="2">
    <source>
        <dbReference type="ARBA" id="ARBA00012180"/>
    </source>
</evidence>
<dbReference type="InterPro" id="IPR043502">
    <property type="entry name" value="DNA/RNA_pol_sf"/>
</dbReference>
<dbReference type="InterPro" id="IPR008993">
    <property type="entry name" value="TIMP-like_OB-fold"/>
</dbReference>
<feature type="domain" description="Reverse transcriptase" evidence="4">
    <location>
        <begin position="1"/>
        <end position="118"/>
    </location>
</feature>
<dbReference type="PROSITE" id="PS50878">
    <property type="entry name" value="RT_POL"/>
    <property type="match status" value="1"/>
</dbReference>
<evidence type="ECO:0000256" key="1">
    <source>
        <dbReference type="ARBA" id="ARBA00010879"/>
    </source>
</evidence>
<dbReference type="EMBL" id="CAUEEQ010025644">
    <property type="protein sequence ID" value="CAJ0946624.1"/>
    <property type="molecule type" value="Genomic_DNA"/>
</dbReference>